<organism evidence="1">
    <name type="scientific">Salmonella enterica I</name>
    <dbReference type="NCBI Taxonomy" id="59201"/>
    <lineage>
        <taxon>Bacteria</taxon>
        <taxon>Pseudomonadati</taxon>
        <taxon>Pseudomonadota</taxon>
        <taxon>Gammaproteobacteria</taxon>
        <taxon>Enterobacterales</taxon>
        <taxon>Enterobacteriaceae</taxon>
        <taxon>Salmonella</taxon>
    </lineage>
</organism>
<dbReference type="AlphaFoldDB" id="A0A625QWR7"/>
<comment type="caution">
    <text evidence="1">The sequence shown here is derived from an EMBL/GenBank/DDBJ whole genome shotgun (WGS) entry which is preliminary data.</text>
</comment>
<dbReference type="EMBL" id="AALIQC010000005">
    <property type="protein sequence ID" value="EDA0143124.1"/>
    <property type="molecule type" value="Genomic_DNA"/>
</dbReference>
<sequence length="73" mass="8213">MCQNVVSHDVAQVASCSLRAKNKEPCLTSRVFYFLRSAFHGSPCCKPTTAVSFTRACKIGRRDWSPEYHTCDI</sequence>
<protein>
    <submittedName>
        <fullName evidence="1">Uncharacterized protein</fullName>
    </submittedName>
</protein>
<evidence type="ECO:0000313" key="1">
    <source>
        <dbReference type="EMBL" id="EDA0143124.1"/>
    </source>
</evidence>
<gene>
    <name evidence="1" type="ORF">F9G36_05620</name>
</gene>
<proteinExistence type="predicted"/>
<name>A0A625QWR7_SALET</name>
<reference evidence="1" key="1">
    <citation type="submission" date="2019-10" db="EMBL/GenBank/DDBJ databases">
        <authorList>
            <person name="Ashton P.M."/>
            <person name="Dallman T."/>
            <person name="Nair S."/>
            <person name="De Pinna E."/>
            <person name="Peters T."/>
            <person name="Grant K."/>
        </authorList>
    </citation>
    <scope>NUCLEOTIDE SEQUENCE</scope>
    <source>
        <strain evidence="1">809993</strain>
    </source>
</reference>
<accession>A0A625QWR7</accession>